<dbReference type="PANTHER" id="PTHR37422:SF13">
    <property type="entry name" value="LIPOPOLYSACCHARIDE BIOSYNTHESIS PROTEIN PA4999-RELATED"/>
    <property type="match status" value="1"/>
</dbReference>
<feature type="region of interest" description="Disordered" evidence="1">
    <location>
        <begin position="280"/>
        <end position="312"/>
    </location>
</feature>
<feature type="transmembrane region" description="Helical" evidence="2">
    <location>
        <begin position="375"/>
        <end position="393"/>
    </location>
</feature>
<protein>
    <submittedName>
        <fullName evidence="3">Predicted integral membrane protein</fullName>
    </submittedName>
</protein>
<dbReference type="InterPro" id="IPR051533">
    <property type="entry name" value="WaaL-like"/>
</dbReference>
<name>E8NF64_MICTS</name>
<dbReference type="eggNOG" id="ENOG5033S40">
    <property type="taxonomic scope" value="Bacteria"/>
</dbReference>
<keyword evidence="2" id="KW-0812">Transmembrane</keyword>
<reference evidence="3 4" key="1">
    <citation type="journal article" date="2011" name="J. Bacteriol.">
        <title>Genome sequence of Microbacterium testaceum StLB037, an N-acylhomoserine lactone-degrading bacterium isolated from potato leaves.</title>
        <authorList>
            <person name="Morohoshi T."/>
            <person name="Wang W.-Z."/>
            <person name="Someya N."/>
            <person name="Ikeda T."/>
        </authorList>
    </citation>
    <scope>NUCLEOTIDE SEQUENCE [LARGE SCALE GENOMIC DNA]</scope>
    <source>
        <strain evidence="3 4">StLB037</strain>
    </source>
</reference>
<feature type="transmembrane region" description="Helical" evidence="2">
    <location>
        <begin position="45"/>
        <end position="65"/>
    </location>
</feature>
<evidence type="ECO:0000256" key="1">
    <source>
        <dbReference type="SAM" id="MobiDB-lite"/>
    </source>
</evidence>
<gene>
    <name evidence="3" type="ordered locus">MTES_0954</name>
</gene>
<proteinExistence type="predicted"/>
<evidence type="ECO:0000313" key="3">
    <source>
        <dbReference type="EMBL" id="BAJ73918.1"/>
    </source>
</evidence>
<evidence type="ECO:0000313" key="4">
    <source>
        <dbReference type="Proteomes" id="UP000008975"/>
    </source>
</evidence>
<dbReference type="AlphaFoldDB" id="E8NF64"/>
<feature type="transmembrane region" description="Helical" evidence="2">
    <location>
        <begin position="135"/>
        <end position="151"/>
    </location>
</feature>
<feature type="transmembrane region" description="Helical" evidence="2">
    <location>
        <begin position="12"/>
        <end position="33"/>
    </location>
</feature>
<reference key="2">
    <citation type="submission" date="2011-02" db="EMBL/GenBank/DDBJ databases">
        <title>Genome sequence of Microbacterium testaceum StLB037.</title>
        <authorList>
            <person name="Morohoshi T."/>
            <person name="Wang W.Z."/>
            <person name="Someya N."/>
            <person name="Ikeda T."/>
        </authorList>
    </citation>
    <scope>NUCLEOTIDE SEQUENCE</scope>
    <source>
        <strain>StLB037</strain>
    </source>
</reference>
<accession>E8NF64</accession>
<dbReference type="KEGG" id="mts:MTES_0954"/>
<dbReference type="PANTHER" id="PTHR37422">
    <property type="entry name" value="TEICHURONIC ACID BIOSYNTHESIS PROTEIN TUAE"/>
    <property type="match status" value="1"/>
</dbReference>
<keyword evidence="2" id="KW-0472">Membrane</keyword>
<evidence type="ECO:0000256" key="2">
    <source>
        <dbReference type="SAM" id="Phobius"/>
    </source>
</evidence>
<feature type="transmembrane region" description="Helical" evidence="2">
    <location>
        <begin position="405"/>
        <end position="431"/>
    </location>
</feature>
<dbReference type="RefSeq" id="WP_013584045.1">
    <property type="nucleotide sequence ID" value="NC_015125.1"/>
</dbReference>
<keyword evidence="2" id="KW-1133">Transmembrane helix</keyword>
<feature type="transmembrane region" description="Helical" evidence="2">
    <location>
        <begin position="171"/>
        <end position="193"/>
    </location>
</feature>
<feature type="transmembrane region" description="Helical" evidence="2">
    <location>
        <begin position="77"/>
        <end position="95"/>
    </location>
</feature>
<organism evidence="3 4">
    <name type="scientific">Microbacterium testaceum (strain StLB037)</name>
    <dbReference type="NCBI Taxonomy" id="979556"/>
    <lineage>
        <taxon>Bacteria</taxon>
        <taxon>Bacillati</taxon>
        <taxon>Actinomycetota</taxon>
        <taxon>Actinomycetes</taxon>
        <taxon>Micrococcales</taxon>
        <taxon>Microbacteriaceae</taxon>
        <taxon>Microbacterium</taxon>
    </lineage>
</organism>
<feature type="transmembrane region" description="Helical" evidence="2">
    <location>
        <begin position="101"/>
        <end position="123"/>
    </location>
</feature>
<dbReference type="Proteomes" id="UP000008975">
    <property type="component" value="Chromosome"/>
</dbReference>
<dbReference type="HOGENOM" id="CLU_585097_0_0_11"/>
<dbReference type="EMBL" id="AP012052">
    <property type="protein sequence ID" value="BAJ73918.1"/>
    <property type="molecule type" value="Genomic_DNA"/>
</dbReference>
<feature type="transmembrane region" description="Helical" evidence="2">
    <location>
        <begin position="200"/>
        <end position="218"/>
    </location>
</feature>
<sequence length="444" mass="47733">MRFPRTSADPVLSPRVRTVTSVLIVAVVVSSFVGRYDLPIAGFRVRIEQVVPLVLAAWMLGHPLLRGAFFRAARHPVPLVYAAFVAWNVVTTLVFSPSLGWSASILIWLMIDLLLLISLMALAEGANLAERLGRLSVAPWALVGFTAFAVANLTRGRVSFGADFDYLYEVYVARATAIEANIYASILVFWTLLAVTRRGLSRVEITAIAIAVPLGLIASQTRTAVFSLLLGLAVFAAYALLVDRRPARERWRRVLPAAIVACTVVFSYGILAASGSTAPADRTLSATSSPSPGATREPDPSNPEQQNKIGDIDFDGGTIGFRVTVAELAAEDMHGVNLWFGNGTNTFGLRHEQPGTPGVSGHIIMLPIQVLYDGGIVGLGLLGAFFVTVFACVPRRRRPVAAGLLAAYVLSATLTSMFWFAVTWILVAVLVRPESASERDLGDA</sequence>
<feature type="transmembrane region" description="Helical" evidence="2">
    <location>
        <begin position="224"/>
        <end position="242"/>
    </location>
</feature>
<feature type="transmembrane region" description="Helical" evidence="2">
    <location>
        <begin position="254"/>
        <end position="274"/>
    </location>
</feature>